<keyword evidence="2" id="KW-1185">Reference proteome</keyword>
<name>A0ACB5QJ77_9BURK</name>
<dbReference type="Proteomes" id="UP001055013">
    <property type="component" value="Unassembled WGS sequence"/>
</dbReference>
<organism evidence="1 2">
    <name type="scientific">Caballeronia novacaledonica</name>
    <dbReference type="NCBI Taxonomy" id="1544861"/>
    <lineage>
        <taxon>Bacteria</taxon>
        <taxon>Pseudomonadati</taxon>
        <taxon>Pseudomonadota</taxon>
        <taxon>Betaproteobacteria</taxon>
        <taxon>Burkholderiales</taxon>
        <taxon>Burkholderiaceae</taxon>
        <taxon>Caballeronia</taxon>
    </lineage>
</organism>
<reference evidence="1" key="1">
    <citation type="submission" date="2021-09" db="EMBL/GenBank/DDBJ databases">
        <title>Isolation and characterization of 3-chlorobenzoate degrading bacteria from soils in Shizuoka.</title>
        <authorList>
            <person name="Ifat A."/>
            <person name="Ogawa N."/>
            <person name="Kimbara K."/>
            <person name="Moriuchi R."/>
            <person name="Dohra H."/>
            <person name="Shintani M."/>
        </authorList>
    </citation>
    <scope>NUCLEOTIDE SEQUENCE</scope>
    <source>
        <strain evidence="1">19CS2-2</strain>
    </source>
</reference>
<evidence type="ECO:0000313" key="1">
    <source>
        <dbReference type="EMBL" id="GJH14951.1"/>
    </source>
</evidence>
<sequence length="192" mass="19265">MSPYLITGIIAGALGIAIGGAALHTVDATRLATEQAAHARDNEINAQKLQAVSDAAASAARAAMAKQKEAATQIAALDTQLNQEKASHDADNAKNRAAIADGARRLRVAVTSFTPASSGNAADSGTSAGGVGAGAGGTAELSPAFGSALFGIVDDADTDARAKAEYLQHYVCILQQQGVIAGTCMLTTTAKE</sequence>
<comment type="caution">
    <text evidence="1">The sequence shown here is derived from an EMBL/GenBank/DDBJ whole genome shotgun (WGS) entry which is preliminary data.</text>
</comment>
<dbReference type="EMBL" id="BPUR01000001">
    <property type="protein sequence ID" value="GJH14951.1"/>
    <property type="molecule type" value="Genomic_DNA"/>
</dbReference>
<accession>A0ACB5QJ77</accession>
<gene>
    <name evidence="1" type="ORF">CBA19CS22_00435</name>
</gene>
<proteinExistence type="predicted"/>
<protein>
    <submittedName>
        <fullName evidence="1">Lysis protein</fullName>
    </submittedName>
</protein>
<evidence type="ECO:0000313" key="2">
    <source>
        <dbReference type="Proteomes" id="UP001055013"/>
    </source>
</evidence>